<protein>
    <submittedName>
        <fullName evidence="1">Uncharacterized protein</fullName>
    </submittedName>
</protein>
<dbReference type="AlphaFoldDB" id="A0A8H4ALP9"/>
<comment type="caution">
    <text evidence="1">The sequence shown here is derived from an EMBL/GenBank/DDBJ whole genome shotgun (WGS) entry which is preliminary data.</text>
</comment>
<evidence type="ECO:0000313" key="2">
    <source>
        <dbReference type="Proteomes" id="UP000439903"/>
    </source>
</evidence>
<organism evidence="1 2">
    <name type="scientific">Gigaspora margarita</name>
    <dbReference type="NCBI Taxonomy" id="4874"/>
    <lineage>
        <taxon>Eukaryota</taxon>
        <taxon>Fungi</taxon>
        <taxon>Fungi incertae sedis</taxon>
        <taxon>Mucoromycota</taxon>
        <taxon>Glomeromycotina</taxon>
        <taxon>Glomeromycetes</taxon>
        <taxon>Diversisporales</taxon>
        <taxon>Gigasporaceae</taxon>
        <taxon>Gigaspora</taxon>
    </lineage>
</organism>
<dbReference type="OrthoDB" id="2396460at2759"/>
<accession>A0A8H4ALP9</accession>
<evidence type="ECO:0000313" key="1">
    <source>
        <dbReference type="EMBL" id="KAF0511017.1"/>
    </source>
</evidence>
<proteinExistence type="predicted"/>
<name>A0A8H4ALP9_GIGMA</name>
<dbReference type="EMBL" id="WTPW01000442">
    <property type="protein sequence ID" value="KAF0511017.1"/>
    <property type="molecule type" value="Genomic_DNA"/>
</dbReference>
<gene>
    <name evidence="1" type="ORF">F8M41_018336</name>
</gene>
<dbReference type="Proteomes" id="UP000439903">
    <property type="component" value="Unassembled WGS sequence"/>
</dbReference>
<sequence length="96" mass="11336">MRQIARIHSIDVFGPEVHRAVQKQYDYRKTFNLTRKAVQSAVEVGGESLCHLKRSLNDWFIEEKRFAQIDNNKENLDPDQVENLVERWHKGRSSVK</sequence>
<reference evidence="1 2" key="1">
    <citation type="journal article" date="2019" name="Environ. Microbiol.">
        <title>At the nexus of three kingdoms: the genome of the mycorrhizal fungus Gigaspora margarita provides insights into plant, endobacterial and fungal interactions.</title>
        <authorList>
            <person name="Venice F."/>
            <person name="Ghignone S."/>
            <person name="Salvioli di Fossalunga A."/>
            <person name="Amselem J."/>
            <person name="Novero M."/>
            <person name="Xianan X."/>
            <person name="Sedzielewska Toro K."/>
            <person name="Morin E."/>
            <person name="Lipzen A."/>
            <person name="Grigoriev I.V."/>
            <person name="Henrissat B."/>
            <person name="Martin F.M."/>
            <person name="Bonfante P."/>
        </authorList>
    </citation>
    <scope>NUCLEOTIDE SEQUENCE [LARGE SCALE GENOMIC DNA]</scope>
    <source>
        <strain evidence="1 2">BEG34</strain>
    </source>
</reference>
<keyword evidence="2" id="KW-1185">Reference proteome</keyword>